<reference evidence="3 4" key="1">
    <citation type="submission" date="2024-01" db="EMBL/GenBank/DDBJ databases">
        <authorList>
            <person name="Waweru B."/>
        </authorList>
    </citation>
    <scope>NUCLEOTIDE SEQUENCE [LARGE SCALE GENOMIC DNA]</scope>
</reference>
<dbReference type="PANTHER" id="PTHR31828">
    <property type="entry name" value="PHOSPHOLIPASE A1-IIGAMMA"/>
    <property type="match status" value="1"/>
</dbReference>
<dbReference type="GO" id="GO:0016042">
    <property type="term" value="P:lipid catabolic process"/>
    <property type="evidence" value="ECO:0007669"/>
    <property type="project" value="UniProtKB-UniRule"/>
</dbReference>
<keyword evidence="2" id="KW-0443">Lipid metabolism</keyword>
<keyword evidence="2" id="KW-0442">Lipid degradation</keyword>
<dbReference type="GO" id="GO:0008970">
    <property type="term" value="F:phospholipase A1 activity"/>
    <property type="evidence" value="ECO:0007669"/>
    <property type="project" value="UniProtKB-UniRule"/>
</dbReference>
<dbReference type="EC" id="3.1.1.-" evidence="2"/>
<dbReference type="EMBL" id="CAWUPB010001184">
    <property type="protein sequence ID" value="CAK7350440.1"/>
    <property type="molecule type" value="Genomic_DNA"/>
</dbReference>
<sequence>MSTYSKTSARDQVLDAVRKLVDRYKDEETSITLIQTRSFLSRPLHLLAPELEMRISKSYALLVLRITNEEDLVPRLPLDLWPDFDYKHVGEELRIDTRNSPYVKSSCDEFHNLELYIHGVAGTQGDKGGFNLEVDRDIALVNQDIDGLKDEYNIPAGWWGIEDNKGLVLEEMVADGDRRLLGRFRGSGGRRFGSG</sequence>
<gene>
    <name evidence="3" type="ORF">DCAF_LOCUS23171</name>
</gene>
<dbReference type="PANTHER" id="PTHR31828:SF44">
    <property type="entry name" value="PHOSPHOLIPASE A1"/>
    <property type="match status" value="1"/>
</dbReference>
<protein>
    <recommendedName>
        <fullName evidence="2">Phospholipase A1</fullName>
        <ecNumber evidence="2">3.1.1.-</ecNumber>
    </recommendedName>
</protein>
<evidence type="ECO:0000256" key="1">
    <source>
        <dbReference type="ARBA" id="ARBA00022801"/>
    </source>
</evidence>
<comment type="caution">
    <text evidence="3">The sequence shown here is derived from an EMBL/GenBank/DDBJ whole genome shotgun (WGS) entry which is preliminary data.</text>
</comment>
<dbReference type="SUPFAM" id="SSF53474">
    <property type="entry name" value="alpha/beta-Hydrolases"/>
    <property type="match status" value="1"/>
</dbReference>
<comment type="function">
    <text evidence="2">Acylhydrolase that catalyzes the hydrolysis of phospholipids at the sn-1 position.</text>
</comment>
<keyword evidence="4" id="KW-1185">Reference proteome</keyword>
<dbReference type="Gene3D" id="3.40.50.1820">
    <property type="entry name" value="alpha/beta hydrolase"/>
    <property type="match status" value="1"/>
</dbReference>
<accession>A0AAV1SGU5</accession>
<dbReference type="InterPro" id="IPR029058">
    <property type="entry name" value="AB_hydrolase_fold"/>
</dbReference>
<name>A0AAV1SGU5_9ROSI</name>
<evidence type="ECO:0000313" key="4">
    <source>
        <dbReference type="Proteomes" id="UP001314170"/>
    </source>
</evidence>
<dbReference type="Proteomes" id="UP001314170">
    <property type="component" value="Unassembled WGS sequence"/>
</dbReference>
<evidence type="ECO:0000256" key="2">
    <source>
        <dbReference type="RuleBase" id="RU367093"/>
    </source>
</evidence>
<dbReference type="AlphaFoldDB" id="A0AAV1SGU5"/>
<evidence type="ECO:0000313" key="3">
    <source>
        <dbReference type="EMBL" id="CAK7350440.1"/>
    </source>
</evidence>
<comment type="similarity">
    <text evidence="2">Belongs to the AB hydrolase superfamily. Lipase family.</text>
</comment>
<keyword evidence="1 2" id="KW-0378">Hydrolase</keyword>
<organism evidence="3 4">
    <name type="scientific">Dovyalis caffra</name>
    <dbReference type="NCBI Taxonomy" id="77055"/>
    <lineage>
        <taxon>Eukaryota</taxon>
        <taxon>Viridiplantae</taxon>
        <taxon>Streptophyta</taxon>
        <taxon>Embryophyta</taxon>
        <taxon>Tracheophyta</taxon>
        <taxon>Spermatophyta</taxon>
        <taxon>Magnoliopsida</taxon>
        <taxon>eudicotyledons</taxon>
        <taxon>Gunneridae</taxon>
        <taxon>Pentapetalae</taxon>
        <taxon>rosids</taxon>
        <taxon>fabids</taxon>
        <taxon>Malpighiales</taxon>
        <taxon>Salicaceae</taxon>
        <taxon>Flacourtieae</taxon>
        <taxon>Dovyalis</taxon>
    </lineage>
</organism>
<dbReference type="InterPro" id="IPR033556">
    <property type="entry name" value="PLA"/>
</dbReference>
<proteinExistence type="inferred from homology"/>